<evidence type="ECO:0000313" key="2">
    <source>
        <dbReference type="EMBL" id="SFI46433.1"/>
    </source>
</evidence>
<keyword evidence="3" id="KW-1185">Reference proteome</keyword>
<dbReference type="Proteomes" id="UP000199377">
    <property type="component" value="Unassembled WGS sequence"/>
</dbReference>
<evidence type="ECO:0000313" key="3">
    <source>
        <dbReference type="Proteomes" id="UP000199377"/>
    </source>
</evidence>
<feature type="chain" id="PRO_5011526904" evidence="1">
    <location>
        <begin position="30"/>
        <end position="185"/>
    </location>
</feature>
<dbReference type="RefSeq" id="WP_092860888.1">
    <property type="nucleotide sequence ID" value="NZ_FOQH01000007.1"/>
</dbReference>
<dbReference type="OrthoDB" id="7375502at2"/>
<dbReference type="PROSITE" id="PS51257">
    <property type="entry name" value="PROKAR_LIPOPROTEIN"/>
    <property type="match status" value="1"/>
</dbReference>
<keyword evidence="1" id="KW-0732">Signal</keyword>
<gene>
    <name evidence="2" type="ORF">SAMN05216258_10711</name>
</gene>
<evidence type="ECO:0000256" key="1">
    <source>
        <dbReference type="SAM" id="SignalP"/>
    </source>
</evidence>
<reference evidence="2 3" key="1">
    <citation type="submission" date="2016-10" db="EMBL/GenBank/DDBJ databases">
        <authorList>
            <person name="de Groot N.N."/>
        </authorList>
    </citation>
    <scope>NUCLEOTIDE SEQUENCE [LARGE SCALE GENOMIC DNA]</scope>
    <source>
        <strain evidence="2 3">CGMCC 1.11030</strain>
    </source>
</reference>
<name>A0A1I3IF68_9RHOB</name>
<dbReference type="STRING" id="1114924.SAMN05216258_10711"/>
<sequence length="185" mass="19451">MPRREARTLAPVALAALLALAGCAGQPGAEGYTSVTTPMHDTAYDPRQIFNGVPMPLEVHGTPPDGASPAQVAAGMTLPARFGSSPFELGENLREETRVVIAFAPANRLDGCRGPASTGAGRADGALEALIAYCRGRRELSSVLVRSTATRGPGDAGFAKAMNQAFLTLLPNRGPDEQGERRRRR</sequence>
<accession>A0A1I3IF68</accession>
<organism evidence="2 3">
    <name type="scientific">Albimonas pacifica</name>
    <dbReference type="NCBI Taxonomy" id="1114924"/>
    <lineage>
        <taxon>Bacteria</taxon>
        <taxon>Pseudomonadati</taxon>
        <taxon>Pseudomonadota</taxon>
        <taxon>Alphaproteobacteria</taxon>
        <taxon>Rhodobacterales</taxon>
        <taxon>Paracoccaceae</taxon>
        <taxon>Albimonas</taxon>
    </lineage>
</organism>
<feature type="signal peptide" evidence="1">
    <location>
        <begin position="1"/>
        <end position="29"/>
    </location>
</feature>
<dbReference type="EMBL" id="FOQH01000007">
    <property type="protein sequence ID" value="SFI46433.1"/>
    <property type="molecule type" value="Genomic_DNA"/>
</dbReference>
<proteinExistence type="predicted"/>
<dbReference type="AlphaFoldDB" id="A0A1I3IF68"/>
<protein>
    <submittedName>
        <fullName evidence="2">Uncharacterized protein</fullName>
    </submittedName>
</protein>